<organism evidence="2 3">
    <name type="scientific">Vanilla planifolia</name>
    <name type="common">Vanilla</name>
    <dbReference type="NCBI Taxonomy" id="51239"/>
    <lineage>
        <taxon>Eukaryota</taxon>
        <taxon>Viridiplantae</taxon>
        <taxon>Streptophyta</taxon>
        <taxon>Embryophyta</taxon>
        <taxon>Tracheophyta</taxon>
        <taxon>Spermatophyta</taxon>
        <taxon>Magnoliopsida</taxon>
        <taxon>Liliopsida</taxon>
        <taxon>Asparagales</taxon>
        <taxon>Orchidaceae</taxon>
        <taxon>Vanilloideae</taxon>
        <taxon>Vanilleae</taxon>
        <taxon>Vanilla</taxon>
    </lineage>
</organism>
<reference evidence="2 3" key="1">
    <citation type="journal article" date="2020" name="Nat. Food">
        <title>A phased Vanilla planifolia genome enables genetic improvement of flavour and production.</title>
        <authorList>
            <person name="Hasing T."/>
            <person name="Tang H."/>
            <person name="Brym M."/>
            <person name="Khazi F."/>
            <person name="Huang T."/>
            <person name="Chambers A.H."/>
        </authorList>
    </citation>
    <scope>NUCLEOTIDE SEQUENCE [LARGE SCALE GENOMIC DNA]</scope>
    <source>
        <tissue evidence="2">Leaf</tissue>
    </source>
</reference>
<sequence length="282" mass="29772">MERTTHERNDSGVPAVDFSAHTRVYFSPPRSPPSAKILPFRLRLKNPIFESFVVRSVNGNATKSPGEGEPVARGVFFGVFRREQCCGGAAADAEVGPEADRSRLLSDHVCPGGHLLLQASRADANRVGGDGGGCGCGAAGVSTFTSSPRGVHGEEHDPAHREIHRAQKAGFQALRAPGESQEPEGDQPSDAELCRRLLAQEAGGDAVSEHARLPSLIPQPRDAPIPDPSTGLPWPPPPPPPPGSAAAPRRRIAPAEKGFPSPPSPDQMQIPASPLAFPRDFS</sequence>
<name>A0A835UAN1_VANPL</name>
<comment type="caution">
    <text evidence="2">The sequence shown here is derived from an EMBL/GenBank/DDBJ whole genome shotgun (WGS) entry which is preliminary data.</text>
</comment>
<proteinExistence type="predicted"/>
<dbReference type="EMBL" id="JADCNM010000013">
    <property type="protein sequence ID" value="KAG0455919.1"/>
    <property type="molecule type" value="Genomic_DNA"/>
</dbReference>
<dbReference type="Proteomes" id="UP000639772">
    <property type="component" value="Chromosome 13"/>
</dbReference>
<gene>
    <name evidence="2" type="ORF">HPP92_023707</name>
</gene>
<evidence type="ECO:0000313" key="2">
    <source>
        <dbReference type="EMBL" id="KAG0455919.1"/>
    </source>
</evidence>
<feature type="compositionally biased region" description="Pro residues" evidence="1">
    <location>
        <begin position="221"/>
        <end position="243"/>
    </location>
</feature>
<accession>A0A835UAN1</accession>
<protein>
    <submittedName>
        <fullName evidence="2">Uncharacterized protein</fullName>
    </submittedName>
</protein>
<evidence type="ECO:0000256" key="1">
    <source>
        <dbReference type="SAM" id="MobiDB-lite"/>
    </source>
</evidence>
<dbReference type="AlphaFoldDB" id="A0A835UAN1"/>
<feature type="region of interest" description="Disordered" evidence="1">
    <location>
        <begin position="205"/>
        <end position="282"/>
    </location>
</feature>
<evidence type="ECO:0000313" key="3">
    <source>
        <dbReference type="Proteomes" id="UP000639772"/>
    </source>
</evidence>